<evidence type="ECO:0000313" key="2">
    <source>
        <dbReference type="EMBL" id="WGH21007.1"/>
    </source>
</evidence>
<dbReference type="KEGG" id="vg:80559262"/>
<feature type="compositionally biased region" description="Basic and acidic residues" evidence="1">
    <location>
        <begin position="23"/>
        <end position="35"/>
    </location>
</feature>
<name>A0AAF0K0D2_9CAUD</name>
<feature type="compositionally biased region" description="Polar residues" evidence="1">
    <location>
        <begin position="37"/>
        <end position="51"/>
    </location>
</feature>
<dbReference type="GeneID" id="80559262"/>
<keyword evidence="3" id="KW-1185">Reference proteome</keyword>
<organism evidence="2 3">
    <name type="scientific">Gordonia phage Azira</name>
    <dbReference type="NCBI Taxonomy" id="3035369"/>
    <lineage>
        <taxon>Viruses</taxon>
        <taxon>Duplodnaviria</taxon>
        <taxon>Heunggongvirae</taxon>
        <taxon>Uroviricota</taxon>
        <taxon>Caudoviricetes</taxon>
        <taxon>Aziravirus</taxon>
        <taxon>Aziravirus azira</taxon>
    </lineage>
</organism>
<gene>
    <name evidence="2" type="primary">1</name>
    <name evidence="2" type="ORF">SEA_AZIRA_1</name>
</gene>
<dbReference type="EMBL" id="OQ709211">
    <property type="protein sequence ID" value="WGH21007.1"/>
    <property type="molecule type" value="Genomic_DNA"/>
</dbReference>
<evidence type="ECO:0000313" key="3">
    <source>
        <dbReference type="Proteomes" id="UP001223098"/>
    </source>
</evidence>
<accession>A0AAF0K0D2</accession>
<proteinExistence type="predicted"/>
<evidence type="ECO:0000256" key="1">
    <source>
        <dbReference type="SAM" id="MobiDB-lite"/>
    </source>
</evidence>
<dbReference type="Proteomes" id="UP001223098">
    <property type="component" value="Segment"/>
</dbReference>
<dbReference type="RefSeq" id="YP_010842404.1">
    <property type="nucleotide sequence ID" value="NC_079140.1"/>
</dbReference>
<feature type="region of interest" description="Disordered" evidence="1">
    <location>
        <begin position="1"/>
        <end position="80"/>
    </location>
</feature>
<reference evidence="2 3" key="1">
    <citation type="submission" date="2023-03" db="EMBL/GenBank/DDBJ databases">
        <authorList>
            <person name="McGarrah C.E.E."/>
            <person name="Algarin-Martinez E.D."/>
            <person name="Cavasini M.E.D."/>
            <person name="Correa V."/>
            <person name="Danielson D.F."/>
            <person name="Dean W.R."/>
            <person name="French J.L."/>
            <person name="Gaskin N."/>
            <person name="Jain U."/>
            <person name="Janvier J."/>
            <person name="Macumber B.M."/>
            <person name="Martini F.K."/>
            <person name="Mazzei S.G."/>
            <person name="Mujica J.M."/>
            <person name="Odegaard O."/>
            <person name="Quarterman C."/>
            <person name="Rand T.M."/>
            <person name="Seidensticker N.S."/>
            <person name="Serrano T."/>
            <person name="Soltys A."/>
            <person name="Ungrey M.D."/>
            <person name="Pollenz R.S."/>
            <person name="Russell D.A."/>
            <person name="Jacobs-Sera D."/>
            <person name="Hatfull G.F."/>
        </authorList>
    </citation>
    <scope>NUCLEOTIDE SEQUENCE [LARGE SCALE GENOMIC DNA]</scope>
</reference>
<sequence length="80" mass="8424">MAEAPARNASKADWAEFLGVDPNTDKTRDQLRDEYEASQSDVEAATESSFVSAEETPAFGVLAGDGPEPDNGTDGFSVLA</sequence>
<protein>
    <submittedName>
        <fullName evidence="2">Uncharacterized protein</fullName>
    </submittedName>
</protein>